<organism evidence="1 2">
    <name type="scientific">Aurantimicrobium photophilum</name>
    <dbReference type="NCBI Taxonomy" id="1987356"/>
    <lineage>
        <taxon>Bacteria</taxon>
        <taxon>Bacillati</taxon>
        <taxon>Actinomycetota</taxon>
        <taxon>Actinomycetes</taxon>
        <taxon>Micrococcales</taxon>
        <taxon>Microbacteriaceae</taxon>
        <taxon>Aurantimicrobium</taxon>
    </lineage>
</organism>
<dbReference type="EMBL" id="CP023994">
    <property type="protein sequence ID" value="AWR20879.1"/>
    <property type="molecule type" value="Genomic_DNA"/>
</dbReference>
<keyword evidence="2" id="KW-1185">Reference proteome</keyword>
<name>A0A2Z3RVM2_9MICO</name>
<dbReference type="AlphaFoldDB" id="A0A2Z3RVM2"/>
<protein>
    <submittedName>
        <fullName evidence="1">Uncharacterized protein</fullName>
    </submittedName>
</protein>
<reference evidence="1 2" key="1">
    <citation type="submission" date="2017-10" db="EMBL/GenBank/DDBJ databases">
        <title>Genome of an Actinobacterium that displays light-enhanced growth.</title>
        <authorList>
            <person name="Maresca J.A."/>
            <person name="Hempel P."/>
            <person name="Shevchenko O."/>
            <person name="Miller K.J."/>
            <person name="Hahn M.W."/>
        </authorList>
    </citation>
    <scope>NUCLEOTIDE SEQUENCE [LARGE SCALE GENOMIC DNA]</scope>
    <source>
        <strain evidence="1 2">MWH-Mo1</strain>
    </source>
</reference>
<evidence type="ECO:0000313" key="2">
    <source>
        <dbReference type="Proteomes" id="UP000246894"/>
    </source>
</evidence>
<accession>A0A2Z3RVM2</accession>
<sequence length="304" mass="34422">MRLVANRAPTIKVDGHFCTVVAPPTIEYFPGLLALANVKRKLGLDVDRSLELGRVATLISTQLKDVVHSFQHIADGTVGEEFLDQTRFIPGTFPPLHKLPEDFPERSDGVIPEGVVDLLLTTGSKKQIHETAREACWDYFRLCENPVIIICQQPSKVATELVDLAIENEWWTPEQIAATFDAGTSPEDWFRRPIICINPRSIQNRQWMGELKPSAVIVVGFSAWATPARWVWPDLPHTLFLDNRSDDVLRFRTWHDGQLFPTIHSEFAKLKGIPGLPVKFFTEPFLAPEQFSDSDWDSYGADFE</sequence>
<gene>
    <name evidence="1" type="ORF">AURMO_00260</name>
</gene>
<dbReference type="Proteomes" id="UP000246894">
    <property type="component" value="Chromosome"/>
</dbReference>
<proteinExistence type="predicted"/>
<evidence type="ECO:0000313" key="1">
    <source>
        <dbReference type="EMBL" id="AWR20879.1"/>
    </source>
</evidence>
<dbReference type="KEGG" id="aum:AURMO_00260"/>